<dbReference type="AlphaFoldDB" id="A0A544UK46"/>
<evidence type="ECO:0000259" key="2">
    <source>
        <dbReference type="Pfam" id="PF07510"/>
    </source>
</evidence>
<feature type="domain" description="GmrSD restriction endonucleases N-terminal" evidence="1">
    <location>
        <begin position="13"/>
        <end position="224"/>
    </location>
</feature>
<dbReference type="InterPro" id="IPR011089">
    <property type="entry name" value="GmrSD_C"/>
</dbReference>
<accession>A0A544UK46</accession>
<dbReference type="InterPro" id="IPR004919">
    <property type="entry name" value="GmrSD_N"/>
</dbReference>
<dbReference type="PANTHER" id="PTHR35149:SF2">
    <property type="entry name" value="DUF262 DOMAIN-CONTAINING PROTEIN"/>
    <property type="match status" value="1"/>
</dbReference>
<dbReference type="Proteomes" id="UP000317944">
    <property type="component" value="Unassembled WGS sequence"/>
</dbReference>
<reference evidence="3 4" key="1">
    <citation type="submission" date="2018-03" db="EMBL/GenBank/DDBJ databases">
        <title>Aerobic endospore-forming bacteria genome sequencing and assembly.</title>
        <authorList>
            <person name="Cavalcante D.A."/>
            <person name="Driks A."/>
            <person name="Putonti C."/>
            <person name="De-Souza M.T."/>
        </authorList>
    </citation>
    <scope>NUCLEOTIDE SEQUENCE [LARGE SCALE GENOMIC DNA]</scope>
    <source>
        <strain evidence="3 4">SDF0037</strain>
    </source>
</reference>
<organism evidence="3 4">
    <name type="scientific">Lysinibacillus sphaericus</name>
    <name type="common">Bacillus sphaericus</name>
    <dbReference type="NCBI Taxonomy" id="1421"/>
    <lineage>
        <taxon>Bacteria</taxon>
        <taxon>Bacillati</taxon>
        <taxon>Bacillota</taxon>
        <taxon>Bacilli</taxon>
        <taxon>Bacillales</taxon>
        <taxon>Bacillaceae</taxon>
        <taxon>Lysinibacillus</taxon>
    </lineage>
</organism>
<dbReference type="Pfam" id="PF03235">
    <property type="entry name" value="GmrSD_N"/>
    <property type="match status" value="1"/>
</dbReference>
<protein>
    <submittedName>
        <fullName evidence="3">DUF262 domain-containing protein</fullName>
    </submittedName>
</protein>
<sequence length="610" mass="72626">MTQITGNAIIVRTLFNNRYTVQYYQREYNWERKQVEELIEDLTSEFLEYYQSGDTQRDVMQYGSYFLGPIILTNDNAIIDGQQRLSSITLLLIYLNNLQKYSTYPKVNIDNLIYSEMYGQKTFCINVEEREACLAGLFDNGTYDITNETSESVINLFSRYKDIEELFPDEIKRGALPVFIEWIIDNLVFIEIKTTSEQDAHRIFVTMNDRGLRLTTTEMLKGYLLSEISDNNIRNRANDLWKDRVLRLKEIEKDGDTDFIKNWLRAQYAQTIREGKKDSANKDFEIIGTTFHKWVREKKSLINLDKSVDFEKFILNEFNTFSDIFIRLKEYSNTFNKEYEYVYHNADRGFTLQYQIILASIDKGDTIDIINKKIRLVSCFIDQFIAIRVFNFRTVDYSSIRYTIFNLTKKIRRRSIDELVLIFKDYLAGMDQTLEGIDSFYLNQFTRRYMLHILSRMTYYVEESCGINSSFVTYVNRQQKNPYDIEHIWADDYTQANHQNEFSTEEEFKTFRNRFGGLLILPKDKNRSYQNMEYSKKVLKYDSENLLVRTLNANCYSNNPSFLRFMQNNNLPFKPYAYFNKADLMERQALYKEICKNIWSIKLFDEIANS</sequence>
<comment type="caution">
    <text evidence="3">The sequence shown here is derived from an EMBL/GenBank/DDBJ whole genome shotgun (WGS) entry which is preliminary data.</text>
</comment>
<dbReference type="OrthoDB" id="9798761at2"/>
<evidence type="ECO:0000313" key="4">
    <source>
        <dbReference type="Proteomes" id="UP000317944"/>
    </source>
</evidence>
<dbReference type="Pfam" id="PF07510">
    <property type="entry name" value="GmrSD_C"/>
    <property type="match status" value="1"/>
</dbReference>
<gene>
    <name evidence="3" type="ORF">C7Y47_11435</name>
</gene>
<dbReference type="EMBL" id="SADV01000007">
    <property type="protein sequence ID" value="TQR33643.1"/>
    <property type="molecule type" value="Genomic_DNA"/>
</dbReference>
<evidence type="ECO:0000313" key="3">
    <source>
        <dbReference type="EMBL" id="TQR33643.1"/>
    </source>
</evidence>
<name>A0A544UK46_LYSSH</name>
<evidence type="ECO:0000259" key="1">
    <source>
        <dbReference type="Pfam" id="PF03235"/>
    </source>
</evidence>
<dbReference type="PANTHER" id="PTHR35149">
    <property type="entry name" value="SLL5132 PROTEIN"/>
    <property type="match status" value="1"/>
</dbReference>
<proteinExistence type="predicted"/>
<feature type="domain" description="GmrSD restriction endonucleases C-terminal" evidence="2">
    <location>
        <begin position="452"/>
        <end position="548"/>
    </location>
</feature>
<dbReference type="RefSeq" id="WP_142508901.1">
    <property type="nucleotide sequence ID" value="NZ_SADV01000007.1"/>
</dbReference>